<evidence type="ECO:0000256" key="1">
    <source>
        <dbReference type="ARBA" id="ARBA00006479"/>
    </source>
</evidence>
<dbReference type="Pfam" id="PF00480">
    <property type="entry name" value="ROK"/>
    <property type="match status" value="1"/>
</dbReference>
<dbReference type="AlphaFoldDB" id="A0A3G8ZQC4"/>
<name>A0A3G8ZQC4_9ACTN</name>
<dbReference type="OrthoDB" id="9810372at2"/>
<dbReference type="InterPro" id="IPR043129">
    <property type="entry name" value="ATPase_NBD"/>
</dbReference>
<accession>A0A3G8ZQC4</accession>
<reference evidence="2 3" key="2">
    <citation type="submission" date="2018-12" db="EMBL/GenBank/DDBJ databases">
        <title>Nakamurella antarcticus sp. nov., isolated from Antarctica South Shetland Islands soil.</title>
        <authorList>
            <person name="Peng F."/>
        </authorList>
    </citation>
    <scope>NUCLEOTIDE SEQUENCE [LARGE SCALE GENOMIC DNA]</scope>
    <source>
        <strain evidence="2 3">S14-144</strain>
    </source>
</reference>
<reference evidence="2 3" key="1">
    <citation type="submission" date="2018-11" db="EMBL/GenBank/DDBJ databases">
        <authorList>
            <person name="Da X."/>
        </authorList>
    </citation>
    <scope>NUCLEOTIDE SEQUENCE [LARGE SCALE GENOMIC DNA]</scope>
    <source>
        <strain evidence="2 3">S14-144</strain>
    </source>
</reference>
<dbReference type="Gene3D" id="3.30.420.40">
    <property type="match status" value="2"/>
</dbReference>
<evidence type="ECO:0000313" key="2">
    <source>
        <dbReference type="EMBL" id="AZI59439.1"/>
    </source>
</evidence>
<proteinExistence type="inferred from homology"/>
<evidence type="ECO:0000313" key="3">
    <source>
        <dbReference type="Proteomes" id="UP000268084"/>
    </source>
</evidence>
<keyword evidence="3" id="KW-1185">Reference proteome</keyword>
<organism evidence="2 3">
    <name type="scientific">Nakamurella antarctica</name>
    <dbReference type="NCBI Taxonomy" id="1902245"/>
    <lineage>
        <taxon>Bacteria</taxon>
        <taxon>Bacillati</taxon>
        <taxon>Actinomycetota</taxon>
        <taxon>Actinomycetes</taxon>
        <taxon>Nakamurellales</taxon>
        <taxon>Nakamurellaceae</taxon>
        <taxon>Nakamurella</taxon>
    </lineage>
</organism>
<sequence length="313" mass="31505">MDIGGTTMKAGVVSAGGVVLAARSVPTPHTPEASDDALVALVTSLRAEHEVCGVGLAVAGLICADRTTVMFAPHLAWRDSAVPDRLRSKIGLPVVMDHDVNAAAWAEYSAGAARGAKVALLIALGTGIGAGLVIDGSLFRGSYGAAPELGHVRVVPDGRECPCGKRGCWERYCSGTALAATAIELATAITPGRTWGSRTRQLAPDSAPVTGASVGHAARAGDEVALAAVADLALWLGRGLSLAIDVFDPDTIVIGGGVSKIADLFLPAAIALAFGPDGMTGAGHRPVPSVVAAHFADSAGVVGAALLARCEQE</sequence>
<dbReference type="InterPro" id="IPR049874">
    <property type="entry name" value="ROK_cs"/>
</dbReference>
<dbReference type="PROSITE" id="PS01125">
    <property type="entry name" value="ROK"/>
    <property type="match status" value="1"/>
</dbReference>
<dbReference type="RefSeq" id="WP_124800343.1">
    <property type="nucleotide sequence ID" value="NZ_CP034170.1"/>
</dbReference>
<dbReference type="KEGG" id="nak:EH165_06155"/>
<dbReference type="InterPro" id="IPR000600">
    <property type="entry name" value="ROK"/>
</dbReference>
<dbReference type="Proteomes" id="UP000268084">
    <property type="component" value="Chromosome"/>
</dbReference>
<dbReference type="SUPFAM" id="SSF53067">
    <property type="entry name" value="Actin-like ATPase domain"/>
    <property type="match status" value="1"/>
</dbReference>
<protein>
    <submittedName>
        <fullName evidence="2">ROK family protein</fullName>
    </submittedName>
</protein>
<dbReference type="PANTHER" id="PTHR18964">
    <property type="entry name" value="ROK (REPRESSOR, ORF, KINASE) FAMILY"/>
    <property type="match status" value="1"/>
</dbReference>
<comment type="similarity">
    <text evidence="1">Belongs to the ROK (NagC/XylR) family.</text>
</comment>
<dbReference type="PANTHER" id="PTHR18964:SF173">
    <property type="entry name" value="GLUCOKINASE"/>
    <property type="match status" value="1"/>
</dbReference>
<gene>
    <name evidence="2" type="ORF">EH165_06155</name>
</gene>
<dbReference type="EMBL" id="CP034170">
    <property type="protein sequence ID" value="AZI59439.1"/>
    <property type="molecule type" value="Genomic_DNA"/>
</dbReference>